<organism evidence="4 5">
    <name type="scientific">Arcobacter nitrofigilis (strain ATCC 33309 / DSM 7299 / CCUG 15893 / LMG 7604 / NCTC 12251 / CI)</name>
    <name type="common">Campylobacter nitrofigilis</name>
    <dbReference type="NCBI Taxonomy" id="572480"/>
    <lineage>
        <taxon>Bacteria</taxon>
        <taxon>Pseudomonadati</taxon>
        <taxon>Campylobacterota</taxon>
        <taxon>Epsilonproteobacteria</taxon>
        <taxon>Campylobacterales</taxon>
        <taxon>Arcobacteraceae</taxon>
        <taxon>Arcobacter</taxon>
    </lineage>
</organism>
<accession>D5V688</accession>
<feature type="transmembrane region" description="Helical" evidence="3">
    <location>
        <begin position="119"/>
        <end position="142"/>
    </location>
</feature>
<evidence type="ECO:0000313" key="4">
    <source>
        <dbReference type="EMBL" id="ADG94158.1"/>
    </source>
</evidence>
<evidence type="ECO:0000256" key="3">
    <source>
        <dbReference type="SAM" id="Phobius"/>
    </source>
</evidence>
<keyword evidence="3" id="KW-0472">Membrane</keyword>
<evidence type="ECO:0000313" key="5">
    <source>
        <dbReference type="Proteomes" id="UP000000939"/>
    </source>
</evidence>
<feature type="compositionally biased region" description="Polar residues" evidence="2">
    <location>
        <begin position="289"/>
        <end position="299"/>
    </location>
</feature>
<feature type="compositionally biased region" description="Low complexity" evidence="2">
    <location>
        <begin position="266"/>
        <end position="288"/>
    </location>
</feature>
<keyword evidence="3" id="KW-0812">Transmembrane</keyword>
<evidence type="ECO:0000256" key="2">
    <source>
        <dbReference type="SAM" id="MobiDB-lite"/>
    </source>
</evidence>
<dbReference type="EMBL" id="CP001999">
    <property type="protein sequence ID" value="ADG94158.1"/>
    <property type="molecule type" value="Genomic_DNA"/>
</dbReference>
<evidence type="ECO:0000256" key="1">
    <source>
        <dbReference type="SAM" id="Coils"/>
    </source>
</evidence>
<dbReference type="AlphaFoldDB" id="D5V688"/>
<dbReference type="STRING" id="572480.Arnit_2508"/>
<dbReference type="HOGENOM" id="CLU_654963_0_0_7"/>
<keyword evidence="3" id="KW-1133">Transmembrane helix</keyword>
<keyword evidence="5" id="KW-1185">Reference proteome</keyword>
<feature type="region of interest" description="Disordered" evidence="2">
    <location>
        <begin position="262"/>
        <end position="312"/>
    </location>
</feature>
<keyword evidence="1" id="KW-0175">Coiled coil</keyword>
<dbReference type="KEGG" id="ant:Arnit_2508"/>
<protein>
    <submittedName>
        <fullName evidence="4">Uncharacterized protein</fullName>
    </submittedName>
</protein>
<dbReference type="OrthoDB" id="5349311at2"/>
<dbReference type="Proteomes" id="UP000000939">
    <property type="component" value="Chromosome"/>
</dbReference>
<dbReference type="RefSeq" id="WP_013136303.1">
    <property type="nucleotide sequence ID" value="NC_014166.1"/>
</dbReference>
<feature type="region of interest" description="Disordered" evidence="2">
    <location>
        <begin position="1"/>
        <end position="90"/>
    </location>
</feature>
<gene>
    <name evidence="4" type="ordered locus">Arnit_2508</name>
</gene>
<proteinExistence type="predicted"/>
<reference evidence="4 5" key="1">
    <citation type="journal article" date="2010" name="Stand. Genomic Sci.">
        <title>Complete genome sequence of Arcobacter nitrofigilis type strain (CI).</title>
        <authorList>
            <person name="Pati A."/>
            <person name="Gronow S."/>
            <person name="Lapidus A."/>
            <person name="Copeland A."/>
            <person name="Glavina Del Rio T."/>
            <person name="Nolan M."/>
            <person name="Lucas S."/>
            <person name="Tice H."/>
            <person name="Cheng J.F."/>
            <person name="Han C."/>
            <person name="Chertkov O."/>
            <person name="Bruce D."/>
            <person name="Tapia R."/>
            <person name="Goodwin L."/>
            <person name="Pitluck S."/>
            <person name="Liolios K."/>
            <person name="Ivanova N."/>
            <person name="Mavromatis K."/>
            <person name="Chen A."/>
            <person name="Palaniappan K."/>
            <person name="Land M."/>
            <person name="Hauser L."/>
            <person name="Chang Y.J."/>
            <person name="Jeffries C.D."/>
            <person name="Detter J.C."/>
            <person name="Rohde M."/>
            <person name="Goker M."/>
            <person name="Bristow J."/>
            <person name="Eisen J.A."/>
            <person name="Markowitz V."/>
            <person name="Hugenholtz P."/>
            <person name="Klenk H.P."/>
            <person name="Kyrpides N.C."/>
        </authorList>
    </citation>
    <scope>NUCLEOTIDE SEQUENCE [LARGE SCALE GENOMIC DNA]</scope>
    <source>
        <strain evidence="5">ATCC 33309 / DSM 7299 / CCUG 15893 / LMG 7604 / NCTC 12251 / CI</strain>
    </source>
</reference>
<feature type="compositionally biased region" description="Basic and acidic residues" evidence="2">
    <location>
        <begin position="1"/>
        <end position="10"/>
    </location>
</feature>
<feature type="coiled-coil region" evidence="1">
    <location>
        <begin position="195"/>
        <end position="234"/>
    </location>
</feature>
<name>D5V688_ARCNC</name>
<sequence>MAENKEKTEAELLEEAMQNLGLEEVTNEKKNEDLLVEGSKSSLSDEEIESLIRDDDPSQEEVIEEIKSNSNETKSTNEDEISPVDDINLNNTSTNYGEDIELNEELPVQKKQNKFIKMITIAVSILLSLVSIGAVLYLIGVFDPKPVVKQAKEKKVKAQKEEYQFAQSDIDANRLNKKLNLLTKYEIVENPTTEEQKAQEKENLYLEAKKQLEAEKLAKIEKIKEAERKRMEEELPVIKKENIDDNIDKQIDNVITKKDINKEENTTTNNTPAENANTEANTETTTAPSKNTTVTANTQEEAKKVEETPPSTIEDVKKDSEVAKVEPKPVEKKVNQFVKVIKIQTNSKDIYKSYLDKIYSVNDNVTLCRDYKNNVEIFVGPFENDVEREKIAEEYLLKYNITVEIYDYTTEEYDKRCNY</sequence>